<dbReference type="InParanoid" id="A0A517SK49"/>
<feature type="transmembrane region" description="Helical" evidence="9">
    <location>
        <begin position="78"/>
        <end position="102"/>
    </location>
</feature>
<dbReference type="EMBL" id="CP036271">
    <property type="protein sequence ID" value="QDT56497.1"/>
    <property type="molecule type" value="Genomic_DNA"/>
</dbReference>
<dbReference type="FunCoup" id="A0A517SK49">
    <property type="interactions" value="297"/>
</dbReference>
<dbReference type="InterPro" id="IPR036388">
    <property type="entry name" value="WH-like_DNA-bd_sf"/>
</dbReference>
<dbReference type="Pfam" id="PF00950">
    <property type="entry name" value="ABC-3"/>
    <property type="match status" value="1"/>
</dbReference>
<dbReference type="GO" id="GO:0043190">
    <property type="term" value="C:ATP-binding cassette (ABC) transporter complex"/>
    <property type="evidence" value="ECO:0007669"/>
    <property type="project" value="InterPro"/>
</dbReference>
<evidence type="ECO:0000256" key="1">
    <source>
        <dbReference type="ARBA" id="ARBA00004651"/>
    </source>
</evidence>
<keyword evidence="7 9" id="KW-0472">Membrane</keyword>
<keyword evidence="6 9" id="KW-1133">Transmembrane helix</keyword>
<comment type="subcellular location">
    <subcellularLocation>
        <location evidence="1 8">Cell membrane</location>
        <topology evidence="1 8">Multi-pass membrane protein</topology>
    </subcellularLocation>
</comment>
<gene>
    <name evidence="10" type="primary">mntB_2</name>
    <name evidence="10" type="ORF">Pan44_45510</name>
</gene>
<keyword evidence="5 8" id="KW-0812">Transmembrane</keyword>
<keyword evidence="3 8" id="KW-0813">Transport</keyword>
<dbReference type="RefSeq" id="WP_145033968.1">
    <property type="nucleotide sequence ID" value="NZ_CP036271.1"/>
</dbReference>
<dbReference type="GO" id="GO:0055085">
    <property type="term" value="P:transmembrane transport"/>
    <property type="evidence" value="ECO:0007669"/>
    <property type="project" value="InterPro"/>
</dbReference>
<dbReference type="OrthoDB" id="9788905at2"/>
<evidence type="ECO:0000256" key="4">
    <source>
        <dbReference type="ARBA" id="ARBA00022475"/>
    </source>
</evidence>
<proteinExistence type="inferred from homology"/>
<dbReference type="PANTHER" id="PTHR30477:SF3">
    <property type="entry name" value="METAL TRANSPORT SYSTEM MEMBRANE PROTEIN CT_069-RELATED"/>
    <property type="match status" value="1"/>
</dbReference>
<dbReference type="GO" id="GO:0010043">
    <property type="term" value="P:response to zinc ion"/>
    <property type="evidence" value="ECO:0007669"/>
    <property type="project" value="TreeGrafter"/>
</dbReference>
<protein>
    <submittedName>
        <fullName evidence="10">Manganese transport system membrane protein MntB</fullName>
    </submittedName>
</protein>
<organism evidence="10 11">
    <name type="scientific">Caulifigura coniformis</name>
    <dbReference type="NCBI Taxonomy" id="2527983"/>
    <lineage>
        <taxon>Bacteria</taxon>
        <taxon>Pseudomonadati</taxon>
        <taxon>Planctomycetota</taxon>
        <taxon>Planctomycetia</taxon>
        <taxon>Planctomycetales</taxon>
        <taxon>Planctomycetaceae</taxon>
        <taxon>Caulifigura</taxon>
    </lineage>
</organism>
<feature type="transmembrane region" description="Helical" evidence="9">
    <location>
        <begin position="46"/>
        <end position="66"/>
    </location>
</feature>
<dbReference type="InterPro" id="IPR001626">
    <property type="entry name" value="ABC_TroCD"/>
</dbReference>
<dbReference type="Gene3D" id="1.10.10.10">
    <property type="entry name" value="Winged helix-like DNA-binding domain superfamily/Winged helix DNA-binding domain"/>
    <property type="match status" value="1"/>
</dbReference>
<keyword evidence="4" id="KW-1003">Cell membrane</keyword>
<evidence type="ECO:0000256" key="3">
    <source>
        <dbReference type="ARBA" id="ARBA00022448"/>
    </source>
</evidence>
<evidence type="ECO:0000313" key="10">
    <source>
        <dbReference type="EMBL" id="QDT56497.1"/>
    </source>
</evidence>
<name>A0A517SK49_9PLAN</name>
<dbReference type="SUPFAM" id="SSF81345">
    <property type="entry name" value="ABC transporter involved in vitamin B12 uptake, BtuC"/>
    <property type="match status" value="1"/>
</dbReference>
<evidence type="ECO:0000256" key="5">
    <source>
        <dbReference type="ARBA" id="ARBA00022692"/>
    </source>
</evidence>
<feature type="transmembrane region" description="Helical" evidence="9">
    <location>
        <begin position="20"/>
        <end position="40"/>
    </location>
</feature>
<feature type="transmembrane region" description="Helical" evidence="9">
    <location>
        <begin position="108"/>
        <end position="128"/>
    </location>
</feature>
<dbReference type="InterPro" id="IPR037294">
    <property type="entry name" value="ABC_BtuC-like"/>
</dbReference>
<dbReference type="PANTHER" id="PTHR30477">
    <property type="entry name" value="ABC-TRANSPORTER METAL-BINDING PROTEIN"/>
    <property type="match status" value="1"/>
</dbReference>
<dbReference type="CDD" id="cd06550">
    <property type="entry name" value="TM_ABC_iron-siderophores_like"/>
    <property type="match status" value="1"/>
</dbReference>
<dbReference type="KEGG" id="ccos:Pan44_45510"/>
<feature type="transmembrane region" description="Helical" evidence="9">
    <location>
        <begin position="238"/>
        <end position="262"/>
    </location>
</feature>
<comment type="similarity">
    <text evidence="2 8">Belongs to the ABC-3 integral membrane protein family.</text>
</comment>
<dbReference type="Gene3D" id="1.10.3470.10">
    <property type="entry name" value="ABC transporter involved in vitamin B12 uptake, BtuC"/>
    <property type="match status" value="1"/>
</dbReference>
<sequence>MNGLGLTVGALSFASYNTRVVLLGASLLGLAAGVIGTFLLLRRKALIGDVVGHCALPGIAVAFLVIERMSPGGGKNLPVLLLGATCAGLLGAQSVSLIRMFTRVDNDTALAVILSVFYGAGVALLSVVQRLASGSSAGLKDFLNGQTAAIVSQDVWIFTVSSLVIVLVTGMLFKEFTLLCFDEDYAATRGLPTRPLDIGLTLLATAVCVVGMQTVGLLLVTAILVTPPAAARFWTNDIRMMALLAGAIGAISAASGVIASAAVPKLPAGPMIVLCGGAIFILSLALGRERGVIWRSLVHYQDQRRADRIDLLRSLYETVERDSSIPQSSASVIRAVVPVQKIKPLRTWSARRLRRALRSSIREGILASGRDGSIGLTQAAWKEGSQIVRNRRLWDLYLHQYADVSPAGIDRNQSLLDHALDPAVVAQLEEALQAGTTPHA</sequence>
<evidence type="ECO:0000256" key="9">
    <source>
        <dbReference type="SAM" id="Phobius"/>
    </source>
</evidence>
<accession>A0A517SK49</accession>
<evidence type="ECO:0000256" key="6">
    <source>
        <dbReference type="ARBA" id="ARBA00022989"/>
    </source>
</evidence>
<evidence type="ECO:0000313" key="11">
    <source>
        <dbReference type="Proteomes" id="UP000315700"/>
    </source>
</evidence>
<dbReference type="AlphaFoldDB" id="A0A517SK49"/>
<evidence type="ECO:0000256" key="7">
    <source>
        <dbReference type="ARBA" id="ARBA00023136"/>
    </source>
</evidence>
<dbReference type="Proteomes" id="UP000315700">
    <property type="component" value="Chromosome"/>
</dbReference>
<keyword evidence="11" id="KW-1185">Reference proteome</keyword>
<evidence type="ECO:0000256" key="8">
    <source>
        <dbReference type="RuleBase" id="RU003943"/>
    </source>
</evidence>
<reference evidence="10 11" key="1">
    <citation type="submission" date="2019-02" db="EMBL/GenBank/DDBJ databases">
        <title>Deep-cultivation of Planctomycetes and their phenomic and genomic characterization uncovers novel biology.</title>
        <authorList>
            <person name="Wiegand S."/>
            <person name="Jogler M."/>
            <person name="Boedeker C."/>
            <person name="Pinto D."/>
            <person name="Vollmers J."/>
            <person name="Rivas-Marin E."/>
            <person name="Kohn T."/>
            <person name="Peeters S.H."/>
            <person name="Heuer A."/>
            <person name="Rast P."/>
            <person name="Oberbeckmann S."/>
            <person name="Bunk B."/>
            <person name="Jeske O."/>
            <person name="Meyerdierks A."/>
            <person name="Storesund J.E."/>
            <person name="Kallscheuer N."/>
            <person name="Luecker S."/>
            <person name="Lage O.M."/>
            <person name="Pohl T."/>
            <person name="Merkel B.J."/>
            <person name="Hornburger P."/>
            <person name="Mueller R.-W."/>
            <person name="Bruemmer F."/>
            <person name="Labrenz M."/>
            <person name="Spormann A.M."/>
            <person name="Op den Camp H."/>
            <person name="Overmann J."/>
            <person name="Amann R."/>
            <person name="Jetten M.S.M."/>
            <person name="Mascher T."/>
            <person name="Medema M.H."/>
            <person name="Devos D.P."/>
            <person name="Kaster A.-K."/>
            <person name="Ovreas L."/>
            <person name="Rohde M."/>
            <person name="Galperin M.Y."/>
            <person name="Jogler C."/>
        </authorList>
    </citation>
    <scope>NUCLEOTIDE SEQUENCE [LARGE SCALE GENOMIC DNA]</scope>
    <source>
        <strain evidence="10 11">Pan44</strain>
    </source>
</reference>
<feature type="transmembrane region" description="Helical" evidence="9">
    <location>
        <begin position="268"/>
        <end position="287"/>
    </location>
</feature>
<feature type="transmembrane region" description="Helical" evidence="9">
    <location>
        <begin position="198"/>
        <end position="226"/>
    </location>
</feature>
<evidence type="ECO:0000256" key="2">
    <source>
        <dbReference type="ARBA" id="ARBA00008034"/>
    </source>
</evidence>